<dbReference type="Proteomes" id="UP000799770">
    <property type="component" value="Unassembled WGS sequence"/>
</dbReference>
<protein>
    <submittedName>
        <fullName evidence="2">Uncharacterized protein</fullName>
    </submittedName>
</protein>
<name>A0A6A5ZJ49_9PLEO</name>
<evidence type="ECO:0000313" key="3">
    <source>
        <dbReference type="Proteomes" id="UP000799770"/>
    </source>
</evidence>
<keyword evidence="1" id="KW-0812">Transmembrane</keyword>
<gene>
    <name evidence="2" type="ORF">BDV96DRAFT_643584</name>
</gene>
<evidence type="ECO:0000313" key="2">
    <source>
        <dbReference type="EMBL" id="KAF2118331.1"/>
    </source>
</evidence>
<reference evidence="2" key="1">
    <citation type="journal article" date="2020" name="Stud. Mycol.">
        <title>101 Dothideomycetes genomes: a test case for predicting lifestyles and emergence of pathogens.</title>
        <authorList>
            <person name="Haridas S."/>
            <person name="Albert R."/>
            <person name="Binder M."/>
            <person name="Bloem J."/>
            <person name="Labutti K."/>
            <person name="Salamov A."/>
            <person name="Andreopoulos B."/>
            <person name="Baker S."/>
            <person name="Barry K."/>
            <person name="Bills G."/>
            <person name="Bluhm B."/>
            <person name="Cannon C."/>
            <person name="Castanera R."/>
            <person name="Culley D."/>
            <person name="Daum C."/>
            <person name="Ezra D."/>
            <person name="Gonzalez J."/>
            <person name="Henrissat B."/>
            <person name="Kuo A."/>
            <person name="Liang C."/>
            <person name="Lipzen A."/>
            <person name="Lutzoni F."/>
            <person name="Magnuson J."/>
            <person name="Mondo S."/>
            <person name="Nolan M."/>
            <person name="Ohm R."/>
            <person name="Pangilinan J."/>
            <person name="Park H.-J."/>
            <person name="Ramirez L."/>
            <person name="Alfaro M."/>
            <person name="Sun H."/>
            <person name="Tritt A."/>
            <person name="Yoshinaga Y."/>
            <person name="Zwiers L.-H."/>
            <person name="Turgeon B."/>
            <person name="Goodwin S."/>
            <person name="Spatafora J."/>
            <person name="Crous P."/>
            <person name="Grigoriev I."/>
        </authorList>
    </citation>
    <scope>NUCLEOTIDE SEQUENCE</scope>
    <source>
        <strain evidence="2">CBS 627.86</strain>
    </source>
</reference>
<sequence>MGVFYPRGPPIACVNPFLCPLTANILNPILRLLDIYIIPADNRSMGFTLSFILFVLDYGLMYLLGASGTIAIRWLSRRSWMRRFVSRLYPPHLRPFARRVEEEKRAAVAVQRDVEPGVGVPGKQHHWSSGIGYGRKKGQLGSIDDVCATVM</sequence>
<feature type="transmembrane region" description="Helical" evidence="1">
    <location>
        <begin position="51"/>
        <end position="75"/>
    </location>
</feature>
<evidence type="ECO:0000256" key="1">
    <source>
        <dbReference type="SAM" id="Phobius"/>
    </source>
</evidence>
<keyword evidence="1" id="KW-0472">Membrane</keyword>
<keyword evidence="1" id="KW-1133">Transmembrane helix</keyword>
<dbReference type="EMBL" id="ML977317">
    <property type="protein sequence ID" value="KAF2118331.1"/>
    <property type="molecule type" value="Genomic_DNA"/>
</dbReference>
<dbReference type="AlphaFoldDB" id="A0A6A5ZJ49"/>
<accession>A0A6A5ZJ49</accession>
<proteinExistence type="predicted"/>
<keyword evidence="3" id="KW-1185">Reference proteome</keyword>
<organism evidence="2 3">
    <name type="scientific">Lophiotrema nucula</name>
    <dbReference type="NCBI Taxonomy" id="690887"/>
    <lineage>
        <taxon>Eukaryota</taxon>
        <taxon>Fungi</taxon>
        <taxon>Dikarya</taxon>
        <taxon>Ascomycota</taxon>
        <taxon>Pezizomycotina</taxon>
        <taxon>Dothideomycetes</taxon>
        <taxon>Pleosporomycetidae</taxon>
        <taxon>Pleosporales</taxon>
        <taxon>Lophiotremataceae</taxon>
        <taxon>Lophiotrema</taxon>
    </lineage>
</organism>